<dbReference type="AlphaFoldDB" id="A0A834RQH8"/>
<dbReference type="InterPro" id="IPR009057">
    <property type="entry name" value="Homeodomain-like_sf"/>
</dbReference>
<reference evidence="5" key="1">
    <citation type="journal article" date="2018" name="BMC Genomics">
        <title>Comparative genomics of the wheat fungal pathogen Pyrenophora tritici-repentis reveals chromosomal variations and genome plasticity.</title>
        <authorList>
            <person name="Moolhuijzen P."/>
            <person name="See P.T."/>
            <person name="Hane J.K."/>
            <person name="Shi G."/>
            <person name="Liu Z."/>
            <person name="Oliver R.P."/>
            <person name="Moffat C.S."/>
        </authorList>
    </citation>
    <scope>NUCLEOTIDE SEQUENCE [LARGE SCALE GENOMIC DNA]</scope>
    <source>
        <strain evidence="5">M4</strain>
    </source>
</reference>
<evidence type="ECO:0000256" key="1">
    <source>
        <dbReference type="ARBA" id="ARBA00004123"/>
    </source>
</evidence>
<evidence type="ECO:0000256" key="3">
    <source>
        <dbReference type="ARBA" id="ARBA00023242"/>
    </source>
</evidence>
<name>A0A834RQH8_9PLEO</name>
<dbReference type="InterPro" id="IPR006600">
    <property type="entry name" value="HTH_CenpB_DNA-bd_dom"/>
</dbReference>
<dbReference type="GeneID" id="90957896"/>
<dbReference type="Pfam" id="PF03184">
    <property type="entry name" value="DDE_1"/>
    <property type="match status" value="1"/>
</dbReference>
<accession>A0A834RQH8</accession>
<dbReference type="Gene3D" id="1.10.10.60">
    <property type="entry name" value="Homeodomain-like"/>
    <property type="match status" value="1"/>
</dbReference>
<gene>
    <name evidence="5" type="ORF">PtrM4_143530</name>
</gene>
<proteinExistence type="predicted"/>
<feature type="domain" description="HTH CENPB-type" evidence="4">
    <location>
        <begin position="49"/>
        <end position="119"/>
    </location>
</feature>
<dbReference type="KEGG" id="ptrr:90957896"/>
<dbReference type="RefSeq" id="XP_065960590.1">
    <property type="nucleotide sequence ID" value="XM_066109668.1"/>
</dbReference>
<evidence type="ECO:0000256" key="2">
    <source>
        <dbReference type="ARBA" id="ARBA00023125"/>
    </source>
</evidence>
<evidence type="ECO:0000259" key="4">
    <source>
        <dbReference type="PROSITE" id="PS51253"/>
    </source>
</evidence>
<dbReference type="EMBL" id="NQIK02000008">
    <property type="protein sequence ID" value="KAF7567762.1"/>
    <property type="molecule type" value="Genomic_DNA"/>
</dbReference>
<dbReference type="SMART" id="SM00674">
    <property type="entry name" value="CENPB"/>
    <property type="match status" value="1"/>
</dbReference>
<dbReference type="PANTHER" id="PTHR19303:SF74">
    <property type="entry name" value="POGO TRANSPOSABLE ELEMENT WITH KRAB DOMAIN"/>
    <property type="match status" value="1"/>
</dbReference>
<dbReference type="InterPro" id="IPR004875">
    <property type="entry name" value="DDE_SF_endonuclease_dom"/>
</dbReference>
<keyword evidence="2" id="KW-0238">DNA-binding</keyword>
<dbReference type="Pfam" id="PF03221">
    <property type="entry name" value="HTH_Tnp_Tc5"/>
    <property type="match status" value="1"/>
</dbReference>
<dbReference type="PANTHER" id="PTHR19303">
    <property type="entry name" value="TRANSPOSON"/>
    <property type="match status" value="1"/>
</dbReference>
<comment type="caution">
    <text evidence="5">The sequence shown here is derived from an EMBL/GenBank/DDBJ whole genome shotgun (WGS) entry which is preliminary data.</text>
</comment>
<dbReference type="Proteomes" id="UP000245464">
    <property type="component" value="Chromosome 8"/>
</dbReference>
<dbReference type="GO" id="GO:0005634">
    <property type="term" value="C:nucleus"/>
    <property type="evidence" value="ECO:0007669"/>
    <property type="project" value="UniProtKB-SubCell"/>
</dbReference>
<dbReference type="InterPro" id="IPR050863">
    <property type="entry name" value="CenT-Element_Derived"/>
</dbReference>
<evidence type="ECO:0000313" key="5">
    <source>
        <dbReference type="EMBL" id="KAF7567762.1"/>
    </source>
</evidence>
<organism evidence="5 6">
    <name type="scientific">Pyrenophora tritici-repentis</name>
    <dbReference type="NCBI Taxonomy" id="45151"/>
    <lineage>
        <taxon>Eukaryota</taxon>
        <taxon>Fungi</taxon>
        <taxon>Dikarya</taxon>
        <taxon>Ascomycota</taxon>
        <taxon>Pezizomycotina</taxon>
        <taxon>Dothideomycetes</taxon>
        <taxon>Pleosporomycetidae</taxon>
        <taxon>Pleosporales</taxon>
        <taxon>Pleosporineae</taxon>
        <taxon>Pleosporaceae</taxon>
        <taxon>Pyrenophora</taxon>
    </lineage>
</organism>
<dbReference type="PROSITE" id="PS51253">
    <property type="entry name" value="HTH_CENPB"/>
    <property type="match status" value="1"/>
</dbReference>
<dbReference type="InterPro" id="IPR007889">
    <property type="entry name" value="HTH_Psq"/>
</dbReference>
<dbReference type="Pfam" id="PF05225">
    <property type="entry name" value="HTH_psq"/>
    <property type="match status" value="1"/>
</dbReference>
<dbReference type="GO" id="GO:0003677">
    <property type="term" value="F:DNA binding"/>
    <property type="evidence" value="ECO:0007669"/>
    <property type="project" value="UniProtKB-KW"/>
</dbReference>
<protein>
    <submittedName>
        <fullName evidence="5">HTH-Tnp-Tc5 multi-domain protein</fullName>
    </submittedName>
</protein>
<evidence type="ECO:0000313" key="6">
    <source>
        <dbReference type="Proteomes" id="UP000245464"/>
    </source>
</evidence>
<keyword evidence="3" id="KW-0539">Nucleus</keyword>
<sequence length="460" mass="52149">MGDREAAIQAAISDIDAGVFLSQRAAAKAYNIPQSTISTRIRGRQSNQASHVYQQRLTPEQEDFLVQWILEEDARAFPPSHARAREMANRILRMNGDHRPVGKHWMAAFLKRNPRVASVVGRKIEAARAEGATPVQISAFLELFERTRTRLGIRAEDIWNMDETGKALGVCANTRVLASSQKKKAYHQSPENREWASVIECVSATGKKLRCSVIFKGKSLQSTWFPAIIPEWLYTASENGWTSNAIGVEWLERVFLPETALLEDRWRMLILDGHGSHISLDFLWTCKKNKVYLLFLPAHASHILQPLDLSVFSVVKRFYRQQIQALSYLDDAAPVKKERFITAYYHARERAITKRVIREGWATAVGKALATANIRAAQLETENRRLYSQLEALKPQQPRKKVRVDPNQRFADVDTIMVAVQASQLLQAQRDVNAEEKAAERTAAETAAQTLQSMCTEWQL</sequence>
<dbReference type="SUPFAM" id="SSF46689">
    <property type="entry name" value="Homeodomain-like"/>
    <property type="match status" value="1"/>
</dbReference>
<comment type="subcellular location">
    <subcellularLocation>
        <location evidence="1">Nucleus</location>
    </subcellularLocation>
</comment>